<dbReference type="PANTHER" id="PTHR48081:SF8">
    <property type="entry name" value="ALPHA_BETA HYDROLASE FOLD-3 DOMAIN-CONTAINING PROTEIN-RELATED"/>
    <property type="match status" value="1"/>
</dbReference>
<keyword evidence="5" id="KW-1185">Reference proteome</keyword>
<keyword evidence="2 4" id="KW-0378">Hydrolase</keyword>
<dbReference type="InterPro" id="IPR029058">
    <property type="entry name" value="AB_hydrolase_fold"/>
</dbReference>
<comment type="similarity">
    <text evidence="1">Belongs to the 'GDXG' lipolytic enzyme family.</text>
</comment>
<dbReference type="PANTHER" id="PTHR48081">
    <property type="entry name" value="AB HYDROLASE SUPERFAMILY PROTEIN C4A8.06C"/>
    <property type="match status" value="1"/>
</dbReference>
<comment type="caution">
    <text evidence="4">The sequence shown here is derived from an EMBL/GenBank/DDBJ whole genome shotgun (WGS) entry which is preliminary data.</text>
</comment>
<organism evidence="4 5">
    <name type="scientific">Campylobacter gastrosuis</name>
    <dbReference type="NCBI Taxonomy" id="2974576"/>
    <lineage>
        <taxon>Bacteria</taxon>
        <taxon>Pseudomonadati</taxon>
        <taxon>Campylobacterota</taxon>
        <taxon>Epsilonproteobacteria</taxon>
        <taxon>Campylobacterales</taxon>
        <taxon>Campylobacteraceae</taxon>
        <taxon>Campylobacter</taxon>
    </lineage>
</organism>
<evidence type="ECO:0000259" key="3">
    <source>
        <dbReference type="Pfam" id="PF07859"/>
    </source>
</evidence>
<evidence type="ECO:0000256" key="1">
    <source>
        <dbReference type="ARBA" id="ARBA00010515"/>
    </source>
</evidence>
<dbReference type="Gene3D" id="3.40.50.1820">
    <property type="entry name" value="alpha/beta hydrolase"/>
    <property type="match status" value="1"/>
</dbReference>
<dbReference type="RefSeq" id="WP_284938548.1">
    <property type="nucleotide sequence ID" value="NZ_JANURM010000021.1"/>
</dbReference>
<evidence type="ECO:0000313" key="5">
    <source>
        <dbReference type="Proteomes" id="UP001173801"/>
    </source>
</evidence>
<dbReference type="Proteomes" id="UP001173801">
    <property type="component" value="Unassembled WGS sequence"/>
</dbReference>
<evidence type="ECO:0000256" key="2">
    <source>
        <dbReference type="ARBA" id="ARBA00022801"/>
    </source>
</evidence>
<protein>
    <submittedName>
        <fullName evidence="4">Alpha/beta hydrolase fold domain-containing protein</fullName>
    </submittedName>
</protein>
<dbReference type="InterPro" id="IPR002168">
    <property type="entry name" value="Lipase_GDXG_HIS_AS"/>
</dbReference>
<reference evidence="4" key="2">
    <citation type="journal article" date="2023" name="Microorganisms">
        <title>Isolation and Genomic Characteristics of Cat-Borne Campylobacter felis sp. nov. and Sheep-Borne Campylobacter ovis sp. nov.</title>
        <authorList>
            <person name="Wang H."/>
            <person name="Li Y."/>
            <person name="Gu Y."/>
            <person name="Zhou G."/>
            <person name="Chen X."/>
            <person name="Zhang X."/>
            <person name="Shao Z."/>
            <person name="Zhang J."/>
            <person name="Zhang M."/>
        </authorList>
    </citation>
    <scope>NUCLEOTIDE SEQUENCE</scope>
    <source>
        <strain evidence="4">PS10</strain>
    </source>
</reference>
<name>A0ABT7HSL7_9BACT</name>
<dbReference type="PROSITE" id="PS01173">
    <property type="entry name" value="LIPASE_GDXG_HIS"/>
    <property type="match status" value="1"/>
</dbReference>
<dbReference type="GO" id="GO:0016787">
    <property type="term" value="F:hydrolase activity"/>
    <property type="evidence" value="ECO:0007669"/>
    <property type="project" value="UniProtKB-KW"/>
</dbReference>
<sequence>MNSKNKINVLSKISASMKIAVKKSLEISKQNPVATDNQTMRKNYETERKFWNEGGAVMFKSTEILVDKIRARIYYPSDKNSYEVIFFIHGGGFVVGSIYTHDRMMRNLAFYSDCAVVGIDYSLAPEAKFPTQITECEAVISHVLKNAKSYQINPKSVAYAGDSAGAYLAFATFLYQREQKDVSNVKAMGLFYGIYGLKDSASRTLYGNEIDYLRSEDIEYYYKEYLNDLSEFENPLVNIFNADLTTNIPPCFIIAAQFDPLKDDSLALFEILNNTSKYKEYKGVMHAFLHYSKVLNVADKAIKDASKFLAKKLKI</sequence>
<dbReference type="EMBL" id="JANURM010000021">
    <property type="protein sequence ID" value="MDL0089803.1"/>
    <property type="molecule type" value="Genomic_DNA"/>
</dbReference>
<feature type="domain" description="Alpha/beta hydrolase fold-3" evidence="3">
    <location>
        <begin position="85"/>
        <end position="289"/>
    </location>
</feature>
<dbReference type="SUPFAM" id="SSF53474">
    <property type="entry name" value="alpha/beta-Hydrolases"/>
    <property type="match status" value="1"/>
</dbReference>
<reference evidence="4" key="1">
    <citation type="submission" date="2022-08" db="EMBL/GenBank/DDBJ databases">
        <authorList>
            <person name="Wang H."/>
        </authorList>
    </citation>
    <scope>NUCLEOTIDE SEQUENCE</scope>
    <source>
        <strain evidence="4">PS10</strain>
    </source>
</reference>
<dbReference type="Pfam" id="PF07859">
    <property type="entry name" value="Abhydrolase_3"/>
    <property type="match status" value="1"/>
</dbReference>
<gene>
    <name evidence="4" type="ORF">NYG85_10570</name>
</gene>
<dbReference type="InterPro" id="IPR013094">
    <property type="entry name" value="AB_hydrolase_3"/>
</dbReference>
<accession>A0ABT7HSL7</accession>
<proteinExistence type="inferred from homology"/>
<evidence type="ECO:0000313" key="4">
    <source>
        <dbReference type="EMBL" id="MDL0089803.1"/>
    </source>
</evidence>
<dbReference type="InterPro" id="IPR050300">
    <property type="entry name" value="GDXG_lipolytic_enzyme"/>
</dbReference>